<evidence type="ECO:0000313" key="2">
    <source>
        <dbReference type="EMBL" id="KAJ0199455.1"/>
    </source>
</evidence>
<keyword evidence="3" id="KW-1185">Reference proteome</keyword>
<dbReference type="Proteomes" id="UP000235145">
    <property type="component" value="Unassembled WGS sequence"/>
</dbReference>
<name>A0A9R1V787_LACSA</name>
<reference evidence="2 3" key="1">
    <citation type="journal article" date="2017" name="Nat. Commun.">
        <title>Genome assembly with in vitro proximity ligation data and whole-genome triplication in lettuce.</title>
        <authorList>
            <person name="Reyes-Chin-Wo S."/>
            <person name="Wang Z."/>
            <person name="Yang X."/>
            <person name="Kozik A."/>
            <person name="Arikit S."/>
            <person name="Song C."/>
            <person name="Xia L."/>
            <person name="Froenicke L."/>
            <person name="Lavelle D.O."/>
            <person name="Truco M.J."/>
            <person name="Xia R."/>
            <person name="Zhu S."/>
            <person name="Xu C."/>
            <person name="Xu H."/>
            <person name="Xu X."/>
            <person name="Cox K."/>
            <person name="Korf I."/>
            <person name="Meyers B.C."/>
            <person name="Michelmore R.W."/>
        </authorList>
    </citation>
    <scope>NUCLEOTIDE SEQUENCE [LARGE SCALE GENOMIC DNA]</scope>
    <source>
        <strain evidence="3">cv. Salinas</strain>
        <tissue evidence="2">Seedlings</tissue>
    </source>
</reference>
<comment type="caution">
    <text evidence="2">The sequence shown here is derived from an EMBL/GenBank/DDBJ whole genome shotgun (WGS) entry which is preliminary data.</text>
</comment>
<feature type="compositionally biased region" description="Low complexity" evidence="1">
    <location>
        <begin position="16"/>
        <end position="27"/>
    </location>
</feature>
<protein>
    <submittedName>
        <fullName evidence="2">Uncharacterized protein</fullName>
    </submittedName>
</protein>
<dbReference type="EMBL" id="NBSK02000006">
    <property type="protein sequence ID" value="KAJ0199455.1"/>
    <property type="molecule type" value="Genomic_DNA"/>
</dbReference>
<proteinExistence type="predicted"/>
<evidence type="ECO:0000313" key="3">
    <source>
        <dbReference type="Proteomes" id="UP000235145"/>
    </source>
</evidence>
<gene>
    <name evidence="2" type="ORF">LSAT_V11C600318780</name>
</gene>
<evidence type="ECO:0000256" key="1">
    <source>
        <dbReference type="SAM" id="MobiDB-lite"/>
    </source>
</evidence>
<feature type="compositionally biased region" description="Basic and acidic residues" evidence="1">
    <location>
        <begin position="1"/>
        <end position="15"/>
    </location>
</feature>
<feature type="region of interest" description="Disordered" evidence="1">
    <location>
        <begin position="1"/>
        <end position="50"/>
    </location>
</feature>
<sequence>MRDDIHPMKTNKVDENNSFNESNYFFEDTSPFETDTHPMDTNEADENESLNESQLMDWVQNMANTVGYVIVIKNSKRNFNVVFQCGRRSINKSTQISGKKKQGQKN</sequence>
<accession>A0A9R1V787</accession>
<dbReference type="AlphaFoldDB" id="A0A9R1V787"/>
<organism evidence="2 3">
    <name type="scientific">Lactuca sativa</name>
    <name type="common">Garden lettuce</name>
    <dbReference type="NCBI Taxonomy" id="4236"/>
    <lineage>
        <taxon>Eukaryota</taxon>
        <taxon>Viridiplantae</taxon>
        <taxon>Streptophyta</taxon>
        <taxon>Embryophyta</taxon>
        <taxon>Tracheophyta</taxon>
        <taxon>Spermatophyta</taxon>
        <taxon>Magnoliopsida</taxon>
        <taxon>eudicotyledons</taxon>
        <taxon>Gunneridae</taxon>
        <taxon>Pentapetalae</taxon>
        <taxon>asterids</taxon>
        <taxon>campanulids</taxon>
        <taxon>Asterales</taxon>
        <taxon>Asteraceae</taxon>
        <taxon>Cichorioideae</taxon>
        <taxon>Cichorieae</taxon>
        <taxon>Lactucinae</taxon>
        <taxon>Lactuca</taxon>
    </lineage>
</organism>